<protein>
    <recommendedName>
        <fullName evidence="1">Type 4 fimbrial biogenesis protein PilX N-terminal domain-containing protein</fullName>
    </recommendedName>
</protein>
<dbReference type="EMBL" id="CAJFCI010000070">
    <property type="protein sequence ID" value="CAD5109034.1"/>
    <property type="molecule type" value="Genomic_DNA"/>
</dbReference>
<proteinExistence type="predicted"/>
<organism evidence="2 3">
    <name type="scientific">Zestomonas carbonaria</name>
    <dbReference type="NCBI Taxonomy" id="2762745"/>
    <lineage>
        <taxon>Bacteria</taxon>
        <taxon>Pseudomonadati</taxon>
        <taxon>Pseudomonadota</taxon>
        <taxon>Gammaproteobacteria</taxon>
        <taxon>Pseudomonadales</taxon>
        <taxon>Pseudomonadaceae</taxon>
        <taxon>Zestomonas</taxon>
    </lineage>
</organism>
<reference evidence="2 3" key="1">
    <citation type="submission" date="2020-08" db="EMBL/GenBank/DDBJ databases">
        <authorList>
            <person name="Criscuolo A."/>
        </authorList>
    </citation>
    <scope>NUCLEOTIDE SEQUENCE [LARGE SCALE GENOMIC DNA]</scope>
    <source>
        <strain evidence="2">CIP111764</strain>
    </source>
</reference>
<dbReference type="InterPro" id="IPR025746">
    <property type="entry name" value="PilX_N_dom"/>
</dbReference>
<dbReference type="Proteomes" id="UP000583387">
    <property type="component" value="Unassembled WGS sequence"/>
</dbReference>
<comment type="caution">
    <text evidence="2">The sequence shown here is derived from an EMBL/GenBank/DDBJ whole genome shotgun (WGS) entry which is preliminary data.</text>
</comment>
<evidence type="ECO:0000313" key="2">
    <source>
        <dbReference type="EMBL" id="CAD5109034.1"/>
    </source>
</evidence>
<keyword evidence="3" id="KW-1185">Reference proteome</keyword>
<sequence>MTTLRAHQNGMALLVSLVLLLLLTIIAITAATQSSLQERMAANSQQQNVAFQAAESGIRGWIAEYESNPKIEPITTGKVNLTDTVPYEASAPQPSACFDVVPSYSLNAADDGGSFQYACFNIESTGKSCVNSTCADTDNPARAKHLQGHLVRY</sequence>
<evidence type="ECO:0000313" key="3">
    <source>
        <dbReference type="Proteomes" id="UP000583387"/>
    </source>
</evidence>
<evidence type="ECO:0000259" key="1">
    <source>
        <dbReference type="Pfam" id="PF14341"/>
    </source>
</evidence>
<dbReference type="Pfam" id="PF14341">
    <property type="entry name" value="PilX_N"/>
    <property type="match status" value="1"/>
</dbReference>
<name>A0A7U7EPX4_9GAMM</name>
<feature type="domain" description="Type 4 fimbrial biogenesis protein PilX N-terminal" evidence="1">
    <location>
        <begin position="10"/>
        <end position="59"/>
    </location>
</feature>
<accession>A0A7U7EPX4</accession>
<dbReference type="AlphaFoldDB" id="A0A7U7EPX4"/>
<gene>
    <name evidence="2" type="ORF">PSEWESI4_03330</name>
</gene>